<evidence type="ECO:0000313" key="1">
    <source>
        <dbReference type="EMBL" id="PSK88795.1"/>
    </source>
</evidence>
<name>A0A2P8CV06_9BACT</name>
<proteinExistence type="predicted"/>
<reference evidence="1 2" key="1">
    <citation type="submission" date="2018-03" db="EMBL/GenBank/DDBJ databases">
        <title>Genomic Encyclopedia of Type Strains, Phase III (KMG-III): the genomes of soil and plant-associated and newly described type strains.</title>
        <authorList>
            <person name="Whitman W."/>
        </authorList>
    </citation>
    <scope>NUCLEOTIDE SEQUENCE [LARGE SCALE GENOMIC DNA]</scope>
    <source>
        <strain evidence="1 2">CGMCC 1.12700</strain>
    </source>
</reference>
<keyword evidence="2" id="KW-1185">Reference proteome</keyword>
<protein>
    <submittedName>
        <fullName evidence="1">Uncharacterized protein</fullName>
    </submittedName>
</protein>
<comment type="caution">
    <text evidence="1">The sequence shown here is derived from an EMBL/GenBank/DDBJ whole genome shotgun (WGS) entry which is preliminary data.</text>
</comment>
<evidence type="ECO:0000313" key="2">
    <source>
        <dbReference type="Proteomes" id="UP000240572"/>
    </source>
</evidence>
<organism evidence="1 2">
    <name type="scientific">Taibaiella chishuiensis</name>
    <dbReference type="NCBI Taxonomy" id="1434707"/>
    <lineage>
        <taxon>Bacteria</taxon>
        <taxon>Pseudomonadati</taxon>
        <taxon>Bacteroidota</taxon>
        <taxon>Chitinophagia</taxon>
        <taxon>Chitinophagales</taxon>
        <taxon>Chitinophagaceae</taxon>
        <taxon>Taibaiella</taxon>
    </lineage>
</organism>
<gene>
    <name evidence="1" type="ORF">B0I18_1146</name>
</gene>
<dbReference type="EMBL" id="PYGD01000014">
    <property type="protein sequence ID" value="PSK88795.1"/>
    <property type="molecule type" value="Genomic_DNA"/>
</dbReference>
<dbReference type="AlphaFoldDB" id="A0A2P8CV06"/>
<accession>A0A2P8CV06</accession>
<sequence>MRAVVFLVCLFYLLFGGYNYHYAGAHYHSFRHTDVARKKLQQLKFTTADRDRLVYKEAVSGEPQEYLLDDCEDSDDDSDELLVRKTRLLARWCAFFSYQSMLRYQHNCYKSPPVFYGQIFYRYILQGVLRI</sequence>
<dbReference type="Proteomes" id="UP000240572">
    <property type="component" value="Unassembled WGS sequence"/>
</dbReference>